<evidence type="ECO:0000256" key="1">
    <source>
        <dbReference type="SAM" id="MobiDB-lite"/>
    </source>
</evidence>
<dbReference type="EMBL" id="JACSDY010000001">
    <property type="protein sequence ID" value="KAF7437640.1"/>
    <property type="molecule type" value="Genomic_DNA"/>
</dbReference>
<comment type="caution">
    <text evidence="2">The sequence shown here is derived from an EMBL/GenBank/DDBJ whole genome shotgun (WGS) entry which is preliminary data.</text>
</comment>
<keyword evidence="3" id="KW-1185">Reference proteome</keyword>
<evidence type="ECO:0000313" key="2">
    <source>
        <dbReference type="EMBL" id="KAF7437640.1"/>
    </source>
</evidence>
<evidence type="ECO:0000313" key="3">
    <source>
        <dbReference type="Proteomes" id="UP000600918"/>
    </source>
</evidence>
<protein>
    <submittedName>
        <fullName evidence="2">Uncharacterized protein</fullName>
    </submittedName>
</protein>
<organism evidence="2 3">
    <name type="scientific">Vespula pensylvanica</name>
    <name type="common">Western yellow jacket</name>
    <name type="synonym">Wasp</name>
    <dbReference type="NCBI Taxonomy" id="30213"/>
    <lineage>
        <taxon>Eukaryota</taxon>
        <taxon>Metazoa</taxon>
        <taxon>Ecdysozoa</taxon>
        <taxon>Arthropoda</taxon>
        <taxon>Hexapoda</taxon>
        <taxon>Insecta</taxon>
        <taxon>Pterygota</taxon>
        <taxon>Neoptera</taxon>
        <taxon>Endopterygota</taxon>
        <taxon>Hymenoptera</taxon>
        <taxon>Apocrita</taxon>
        <taxon>Aculeata</taxon>
        <taxon>Vespoidea</taxon>
        <taxon>Vespidae</taxon>
        <taxon>Vespinae</taxon>
        <taxon>Vespula</taxon>
    </lineage>
</organism>
<feature type="region of interest" description="Disordered" evidence="1">
    <location>
        <begin position="36"/>
        <end position="91"/>
    </location>
</feature>
<proteinExistence type="predicted"/>
<gene>
    <name evidence="2" type="ORF">H0235_000031</name>
</gene>
<feature type="compositionally biased region" description="Acidic residues" evidence="1">
    <location>
        <begin position="42"/>
        <end position="52"/>
    </location>
</feature>
<accession>A0A834PDP5</accession>
<sequence>MSPFPAATAVSRSVESGGYDVDEDASLSTLRRFVLLPQNEEKEQEEEEEEEEEKKPLQEENVALFRPGGTDLADDNVLSVGADENNGGPTRRETRVVLRRIGIVL</sequence>
<reference evidence="2" key="1">
    <citation type="journal article" date="2020" name="G3 (Bethesda)">
        <title>High-Quality Assemblies for Three Invasive Social Wasps from the &lt;i&gt;Vespula&lt;/i&gt; Genus.</title>
        <authorList>
            <person name="Harrop T.W.R."/>
            <person name="Guhlin J."/>
            <person name="McLaughlin G.M."/>
            <person name="Permina E."/>
            <person name="Stockwell P."/>
            <person name="Gilligan J."/>
            <person name="Le Lec M.F."/>
            <person name="Gruber M.A.M."/>
            <person name="Quinn O."/>
            <person name="Lovegrove M."/>
            <person name="Duncan E.J."/>
            <person name="Remnant E.J."/>
            <person name="Van Eeckhoven J."/>
            <person name="Graham B."/>
            <person name="Knapp R.A."/>
            <person name="Langford K.W."/>
            <person name="Kronenberg Z."/>
            <person name="Press M.O."/>
            <person name="Eacker S.M."/>
            <person name="Wilson-Rankin E.E."/>
            <person name="Purcell J."/>
            <person name="Lester P.J."/>
            <person name="Dearden P.K."/>
        </authorList>
    </citation>
    <scope>NUCLEOTIDE SEQUENCE</scope>
    <source>
        <strain evidence="2">Volc-1</strain>
    </source>
</reference>
<name>A0A834PDP5_VESPE</name>
<feature type="region of interest" description="Disordered" evidence="1">
    <location>
        <begin position="1"/>
        <end position="22"/>
    </location>
</feature>
<dbReference type="Proteomes" id="UP000600918">
    <property type="component" value="Unassembled WGS sequence"/>
</dbReference>
<dbReference type="AlphaFoldDB" id="A0A834PDP5"/>